<dbReference type="Proteomes" id="UP000273982">
    <property type="component" value="Chromosome"/>
</dbReference>
<sequence>MNRNVFAMAAIIFLSTSQAICDDGATKPSASTPSWLDSLSIDGFLSGGVAVNFARPFNKINFGHLETDRANWPQFNQAILNVERPLDQKATGLDFGLGFIGMLGTDARYTQFLGQTEYLIHDRTQLSIVEANLQVHLPILTKGGVDVTIGQFMSYNGFEKLTSKDNVFYTRSYSSNFGPFVDTGIMSIVHATDWLDLYAGIVSGVDTSIGWPGDNNNSPSIHAGFGLNLLDGDLSILAITHSGPENPNVKDPLLVGWPDGVIGGVPAACACNPNNAWRMFNNLTATWNVTENLSFTSDISYFRESGWYPVSVFGSYFDALNALPNGFGLNTSLIPQHPRGANAYGIAQYATYKIDDSIKLGARVEFWRDAKNFFAAAYPGYFDSVNSEHGSPAPSVIVQPQGQGTSYLAITAGVTFSQKLTGLPYFSGLILRPEFRWEAAVNDAAPFFGPNGPKRTQGLFSMDVIAPFAIQ</sequence>
<dbReference type="EMBL" id="CP034086">
    <property type="protein sequence ID" value="AZG77295.1"/>
    <property type="molecule type" value="Genomic_DNA"/>
</dbReference>
<evidence type="ECO:0000313" key="2">
    <source>
        <dbReference type="EMBL" id="AZG77295.1"/>
    </source>
</evidence>
<proteinExistence type="predicted"/>
<dbReference type="AlphaFoldDB" id="A0A3G8M7M4"/>
<dbReference type="InterPro" id="IPR011486">
    <property type="entry name" value="BBP2"/>
</dbReference>
<keyword evidence="1" id="KW-0732">Signal</keyword>
<evidence type="ECO:0000256" key="1">
    <source>
        <dbReference type="SAM" id="SignalP"/>
    </source>
</evidence>
<protein>
    <submittedName>
        <fullName evidence="2">Porin</fullName>
    </submittedName>
</protein>
<accession>A0A3G8M7M4</accession>
<feature type="signal peptide" evidence="1">
    <location>
        <begin position="1"/>
        <end position="19"/>
    </location>
</feature>
<dbReference type="Pfam" id="PF07642">
    <property type="entry name" value="BBP2"/>
    <property type="match status" value="1"/>
</dbReference>
<feature type="chain" id="PRO_5018169797" evidence="1">
    <location>
        <begin position="20"/>
        <end position="471"/>
    </location>
</feature>
<evidence type="ECO:0000313" key="3">
    <source>
        <dbReference type="Proteomes" id="UP000273982"/>
    </source>
</evidence>
<dbReference type="KEGG" id="mros:EHO51_11430"/>
<reference evidence="2 3" key="1">
    <citation type="submission" date="2018-11" db="EMBL/GenBank/DDBJ databases">
        <title>Genome squencing of methanotrophic bacteria isolated from alkaline groundwater in Korea.</title>
        <authorList>
            <person name="Nguyen L.N."/>
        </authorList>
    </citation>
    <scope>NUCLEOTIDE SEQUENCE [LARGE SCALE GENOMIC DNA]</scope>
    <source>
        <strain evidence="2 3">GW6</strain>
    </source>
</reference>
<organism evidence="2 3">
    <name type="scientific">Methylocystis rosea</name>
    <dbReference type="NCBI Taxonomy" id="173366"/>
    <lineage>
        <taxon>Bacteria</taxon>
        <taxon>Pseudomonadati</taxon>
        <taxon>Pseudomonadota</taxon>
        <taxon>Alphaproteobacteria</taxon>
        <taxon>Hyphomicrobiales</taxon>
        <taxon>Methylocystaceae</taxon>
        <taxon>Methylocystis</taxon>
    </lineage>
</organism>
<gene>
    <name evidence="2" type="ORF">EHO51_11430</name>
</gene>
<dbReference type="RefSeq" id="WP_124739003.1">
    <property type="nucleotide sequence ID" value="NZ_CP034086.1"/>
</dbReference>
<name>A0A3G8M7M4_9HYPH</name>